<name>A0A251VQE5_HELAN</name>
<dbReference type="InParanoid" id="A0A251VQE5"/>
<evidence type="ECO:0000313" key="2">
    <source>
        <dbReference type="EMBL" id="OTG36951.1"/>
    </source>
</evidence>
<keyword evidence="3" id="KW-1185">Reference proteome</keyword>
<proteinExistence type="predicted"/>
<organism evidence="2 3">
    <name type="scientific">Helianthus annuus</name>
    <name type="common">Common sunflower</name>
    <dbReference type="NCBI Taxonomy" id="4232"/>
    <lineage>
        <taxon>Eukaryota</taxon>
        <taxon>Viridiplantae</taxon>
        <taxon>Streptophyta</taxon>
        <taxon>Embryophyta</taxon>
        <taxon>Tracheophyta</taxon>
        <taxon>Spermatophyta</taxon>
        <taxon>Magnoliopsida</taxon>
        <taxon>eudicotyledons</taxon>
        <taxon>Gunneridae</taxon>
        <taxon>Pentapetalae</taxon>
        <taxon>asterids</taxon>
        <taxon>campanulids</taxon>
        <taxon>Asterales</taxon>
        <taxon>Asteraceae</taxon>
        <taxon>Asteroideae</taxon>
        <taxon>Heliantheae alliance</taxon>
        <taxon>Heliantheae</taxon>
        <taxon>Helianthus</taxon>
    </lineage>
</organism>
<gene>
    <name evidence="2" type="ORF">HannXRQ_Chr01g0013501</name>
</gene>
<evidence type="ECO:0000256" key="1">
    <source>
        <dbReference type="SAM" id="MobiDB-lite"/>
    </source>
</evidence>
<evidence type="ECO:0000313" key="3">
    <source>
        <dbReference type="Proteomes" id="UP000215914"/>
    </source>
</evidence>
<dbReference type="EMBL" id="CM007890">
    <property type="protein sequence ID" value="OTG36951.1"/>
    <property type="molecule type" value="Genomic_DNA"/>
</dbReference>
<accession>A0A251VQE5</accession>
<protein>
    <submittedName>
        <fullName evidence="2">Uncharacterized protein</fullName>
    </submittedName>
</protein>
<dbReference type="AlphaFoldDB" id="A0A251VQE5"/>
<reference evidence="3" key="1">
    <citation type="journal article" date="2017" name="Nature">
        <title>The sunflower genome provides insights into oil metabolism, flowering and Asterid evolution.</title>
        <authorList>
            <person name="Badouin H."/>
            <person name="Gouzy J."/>
            <person name="Grassa C.J."/>
            <person name="Murat F."/>
            <person name="Staton S.E."/>
            <person name="Cottret L."/>
            <person name="Lelandais-Briere C."/>
            <person name="Owens G.L."/>
            <person name="Carrere S."/>
            <person name="Mayjonade B."/>
            <person name="Legrand L."/>
            <person name="Gill N."/>
            <person name="Kane N.C."/>
            <person name="Bowers J.E."/>
            <person name="Hubner S."/>
            <person name="Bellec A."/>
            <person name="Berard A."/>
            <person name="Berges H."/>
            <person name="Blanchet N."/>
            <person name="Boniface M.C."/>
            <person name="Brunel D."/>
            <person name="Catrice O."/>
            <person name="Chaidir N."/>
            <person name="Claudel C."/>
            <person name="Donnadieu C."/>
            <person name="Faraut T."/>
            <person name="Fievet G."/>
            <person name="Helmstetter N."/>
            <person name="King M."/>
            <person name="Knapp S.J."/>
            <person name="Lai Z."/>
            <person name="Le Paslier M.C."/>
            <person name="Lippi Y."/>
            <person name="Lorenzon L."/>
            <person name="Mandel J.R."/>
            <person name="Marage G."/>
            <person name="Marchand G."/>
            <person name="Marquand E."/>
            <person name="Bret-Mestries E."/>
            <person name="Morien E."/>
            <person name="Nambeesan S."/>
            <person name="Nguyen T."/>
            <person name="Pegot-Espagnet P."/>
            <person name="Pouilly N."/>
            <person name="Raftis F."/>
            <person name="Sallet E."/>
            <person name="Schiex T."/>
            <person name="Thomas J."/>
            <person name="Vandecasteele C."/>
            <person name="Vares D."/>
            <person name="Vear F."/>
            <person name="Vautrin S."/>
            <person name="Crespi M."/>
            <person name="Mangin B."/>
            <person name="Burke J.M."/>
            <person name="Salse J."/>
            <person name="Munos S."/>
            <person name="Vincourt P."/>
            <person name="Rieseberg L.H."/>
            <person name="Langlade N.B."/>
        </authorList>
    </citation>
    <scope>NUCLEOTIDE SEQUENCE [LARGE SCALE GENOMIC DNA]</scope>
    <source>
        <strain evidence="3">cv. SF193</strain>
    </source>
</reference>
<feature type="region of interest" description="Disordered" evidence="1">
    <location>
        <begin position="70"/>
        <end position="91"/>
    </location>
</feature>
<dbReference type="Proteomes" id="UP000215914">
    <property type="component" value="Chromosome 1"/>
</dbReference>
<sequence length="91" mass="9605">MKNKKAGYFFSGSGRLGFQPNNCPPKILIPASHPLPGLQRTLAPIGEMVDHDHNGILLTLGTGNPVIESRLTSSQGATGSGSGMYNPWGED</sequence>